<dbReference type="AlphaFoldDB" id="A0A1M4EAC0"/>
<gene>
    <name evidence="1" type="ORF">BN4615_P5218</name>
</gene>
<protein>
    <submittedName>
        <fullName evidence="1">Uncharacterized protein</fullName>
    </submittedName>
</protein>
<sequence>MAEAVNAVKADHDEAEQHWATARSLYRAMGLHAMADSVGNSG</sequence>
<accession>A0A1M4EAC0</accession>
<name>A0A1M4EAC0_9ACTN</name>
<organism evidence="1">
    <name type="scientific">Nonomuraea gerenzanensis</name>
    <dbReference type="NCBI Taxonomy" id="93944"/>
    <lineage>
        <taxon>Bacteria</taxon>
        <taxon>Bacillati</taxon>
        <taxon>Actinomycetota</taxon>
        <taxon>Actinomycetes</taxon>
        <taxon>Streptosporangiales</taxon>
        <taxon>Streptosporangiaceae</taxon>
        <taxon>Nonomuraea</taxon>
    </lineage>
</organism>
<dbReference type="RefSeq" id="WP_263657508.1">
    <property type="nucleotide sequence ID" value="NZ_CP084058.1"/>
</dbReference>
<evidence type="ECO:0000313" key="1">
    <source>
        <dbReference type="EMBL" id="SBO95702.1"/>
    </source>
</evidence>
<dbReference type="EMBL" id="LT559118">
    <property type="protein sequence ID" value="SBO95702.1"/>
    <property type="molecule type" value="Genomic_DNA"/>
</dbReference>
<proteinExistence type="predicted"/>
<reference evidence="1" key="1">
    <citation type="submission" date="2016-04" db="EMBL/GenBank/DDBJ databases">
        <authorList>
            <person name="Evans L.H."/>
            <person name="Alamgir A."/>
            <person name="Owens N."/>
            <person name="Weber N.D."/>
            <person name="Virtaneva K."/>
            <person name="Barbian K."/>
            <person name="Babar A."/>
            <person name="Rosenke K."/>
        </authorList>
    </citation>
    <scope>NUCLEOTIDE SEQUENCE</scope>
    <source>
        <strain evidence="1">Nono1</strain>
    </source>
</reference>